<protein>
    <submittedName>
        <fullName evidence="1">Uncharacterized protein</fullName>
    </submittedName>
</protein>
<accession>A0A8J7G7W2</accession>
<reference evidence="1" key="1">
    <citation type="submission" date="2020-11" db="EMBL/GenBank/DDBJ databases">
        <title>Sequencing the genomes of 1000 actinobacteria strains.</title>
        <authorList>
            <person name="Klenk H.-P."/>
        </authorList>
    </citation>
    <scope>NUCLEOTIDE SEQUENCE</scope>
    <source>
        <strain evidence="1">DSM 45356</strain>
    </source>
</reference>
<keyword evidence="2" id="KW-1185">Reference proteome</keyword>
<evidence type="ECO:0000313" key="2">
    <source>
        <dbReference type="Proteomes" id="UP000622552"/>
    </source>
</evidence>
<dbReference type="RefSeq" id="WP_267920110.1">
    <property type="nucleotide sequence ID" value="NZ_BONS01000023.1"/>
</dbReference>
<name>A0A8J7G7W2_9ACTN</name>
<dbReference type="EMBL" id="JADOUF010000001">
    <property type="protein sequence ID" value="MBG6134560.1"/>
    <property type="molecule type" value="Genomic_DNA"/>
</dbReference>
<dbReference type="Proteomes" id="UP000622552">
    <property type="component" value="Unassembled WGS sequence"/>
</dbReference>
<sequence>MTRTATTNWQRVALRGDVVVHMSNRPFGHLHPKPYVNMGRWQA</sequence>
<proteinExistence type="predicted"/>
<evidence type="ECO:0000313" key="1">
    <source>
        <dbReference type="EMBL" id="MBG6134560.1"/>
    </source>
</evidence>
<dbReference type="AlphaFoldDB" id="A0A8J7G7W2"/>
<organism evidence="1 2">
    <name type="scientific">Longispora fulva</name>
    <dbReference type="NCBI Taxonomy" id="619741"/>
    <lineage>
        <taxon>Bacteria</taxon>
        <taxon>Bacillati</taxon>
        <taxon>Actinomycetota</taxon>
        <taxon>Actinomycetes</taxon>
        <taxon>Micromonosporales</taxon>
        <taxon>Micromonosporaceae</taxon>
        <taxon>Longispora</taxon>
    </lineage>
</organism>
<gene>
    <name evidence="1" type="ORF">IW245_000754</name>
</gene>
<comment type="caution">
    <text evidence="1">The sequence shown here is derived from an EMBL/GenBank/DDBJ whole genome shotgun (WGS) entry which is preliminary data.</text>
</comment>